<proteinExistence type="inferred from homology"/>
<gene>
    <name evidence="4" type="ORF">JKP88DRAFT_267246</name>
</gene>
<feature type="domain" description="Exostosin GT47" evidence="3">
    <location>
        <begin position="30"/>
        <end position="375"/>
    </location>
</feature>
<sequence>MHGRRLHDLSPEQLPLNTTGQALTEPVTFYMYEGPAFAWESNCSRSVEDPRIWEERRNSKHGGEVAFAQQLERHPWRVRDPRRADLFVVPTLLGVAARMEGCLGHTPSEMAQATAQALEQSPWFRSAQLARLRTSRRYRAHGGRDHLTLSTDFKSKFIATTAGTNATLSRTIWAGLCSPRFAEQCFLTVPFAGVLPPPGVTSAQLLAQTYLEWRRRPIRLYFRGQVDRRHAYSTRRVLGFAVKALPSPSRVIYASSSLQRSMYPRSCPEHWREGPHYAMLDAYVLQCLKKHPKNSCVACTGHVQPDVFAEELSLSQFCFSIEGDNERTSRLHEAIRMGCIPIIIGDHIWAIGQPADYKVPWRDMTYHIPLANLTAPMIQAILDAPRDEIQRKRRLLREHAHNVLWDVPDSRVASNTLFEAYHRCVRPHGWPRASAAAPFWVVARARYAKALTPAALAALHAALACACGLLALLIRRAWCWRQWRRHHRNLRRPRHQPKRRLRGIGSTLAIAM</sequence>
<comment type="similarity">
    <text evidence="1">Belongs to the glycosyltransferase 47 family.</text>
</comment>
<evidence type="ECO:0000313" key="5">
    <source>
        <dbReference type="Proteomes" id="UP000664859"/>
    </source>
</evidence>
<evidence type="ECO:0000256" key="1">
    <source>
        <dbReference type="ARBA" id="ARBA00010271"/>
    </source>
</evidence>
<evidence type="ECO:0000256" key="2">
    <source>
        <dbReference type="SAM" id="Phobius"/>
    </source>
</evidence>
<protein>
    <submittedName>
        <fullName evidence="4">Exostosin family-domain-containing protein</fullName>
    </submittedName>
</protein>
<dbReference type="Pfam" id="PF03016">
    <property type="entry name" value="Exostosin_GT47"/>
    <property type="match status" value="1"/>
</dbReference>
<keyword evidence="2" id="KW-1133">Transmembrane helix</keyword>
<reference evidence="4" key="1">
    <citation type="submission" date="2021-02" db="EMBL/GenBank/DDBJ databases">
        <title>First Annotated Genome of the Yellow-green Alga Tribonema minus.</title>
        <authorList>
            <person name="Mahan K.M."/>
        </authorList>
    </citation>
    <scope>NUCLEOTIDE SEQUENCE</scope>
    <source>
        <strain evidence="4">UTEX B ZZ1240</strain>
    </source>
</reference>
<feature type="transmembrane region" description="Helical" evidence="2">
    <location>
        <begin position="454"/>
        <end position="474"/>
    </location>
</feature>
<keyword evidence="2" id="KW-0472">Membrane</keyword>
<keyword evidence="2" id="KW-0812">Transmembrane</keyword>
<dbReference type="EMBL" id="JAFCMP010000048">
    <property type="protein sequence ID" value="KAG5189560.1"/>
    <property type="molecule type" value="Genomic_DNA"/>
</dbReference>
<dbReference type="PANTHER" id="PTHR11062:SF281">
    <property type="entry name" value="EXOSTOSIN-LIKE 2"/>
    <property type="match status" value="1"/>
</dbReference>
<accession>A0A835ZDW4</accession>
<dbReference type="InterPro" id="IPR040911">
    <property type="entry name" value="Exostosin_GT47"/>
</dbReference>
<dbReference type="Proteomes" id="UP000664859">
    <property type="component" value="Unassembled WGS sequence"/>
</dbReference>
<comment type="caution">
    <text evidence="4">The sequence shown here is derived from an EMBL/GenBank/DDBJ whole genome shotgun (WGS) entry which is preliminary data.</text>
</comment>
<dbReference type="PANTHER" id="PTHR11062">
    <property type="entry name" value="EXOSTOSIN HEPARAN SULFATE GLYCOSYLTRANSFERASE -RELATED"/>
    <property type="match status" value="1"/>
</dbReference>
<dbReference type="InterPro" id="IPR004263">
    <property type="entry name" value="Exostosin"/>
</dbReference>
<dbReference type="OrthoDB" id="1924787at2759"/>
<name>A0A835ZDW4_9STRA</name>
<evidence type="ECO:0000313" key="4">
    <source>
        <dbReference type="EMBL" id="KAG5189560.1"/>
    </source>
</evidence>
<evidence type="ECO:0000259" key="3">
    <source>
        <dbReference type="Pfam" id="PF03016"/>
    </source>
</evidence>
<organism evidence="4 5">
    <name type="scientific">Tribonema minus</name>
    <dbReference type="NCBI Taxonomy" id="303371"/>
    <lineage>
        <taxon>Eukaryota</taxon>
        <taxon>Sar</taxon>
        <taxon>Stramenopiles</taxon>
        <taxon>Ochrophyta</taxon>
        <taxon>PX clade</taxon>
        <taxon>Xanthophyceae</taxon>
        <taxon>Tribonematales</taxon>
        <taxon>Tribonemataceae</taxon>
        <taxon>Tribonema</taxon>
    </lineage>
</organism>
<dbReference type="AlphaFoldDB" id="A0A835ZDW4"/>
<keyword evidence="5" id="KW-1185">Reference proteome</keyword>
<dbReference type="GO" id="GO:0016757">
    <property type="term" value="F:glycosyltransferase activity"/>
    <property type="evidence" value="ECO:0007669"/>
    <property type="project" value="InterPro"/>
</dbReference>